<dbReference type="NCBIfam" id="TIGR01276">
    <property type="entry name" value="thiB"/>
    <property type="match status" value="1"/>
</dbReference>
<gene>
    <name evidence="8" type="ORF">HBA54_00965</name>
</gene>
<comment type="caution">
    <text evidence="8">The sequence shown here is derived from an EMBL/GenBank/DDBJ whole genome shotgun (WGS) entry which is preliminary data.</text>
</comment>
<feature type="signal peptide" evidence="7">
    <location>
        <begin position="1"/>
        <end position="23"/>
    </location>
</feature>
<dbReference type="Gene3D" id="3.40.190.10">
    <property type="entry name" value="Periplasmic binding protein-like II"/>
    <property type="match status" value="2"/>
</dbReference>
<keyword evidence="6" id="KW-0574">Periplasm</keyword>
<dbReference type="InterPro" id="IPR005967">
    <property type="entry name" value="ThiB"/>
</dbReference>
<dbReference type="RefSeq" id="WP_167220440.1">
    <property type="nucleotide sequence ID" value="NZ_JAAQPH010000001.1"/>
</dbReference>
<dbReference type="InterPro" id="IPR005948">
    <property type="entry name" value="ThiB-like"/>
</dbReference>
<evidence type="ECO:0000256" key="2">
    <source>
        <dbReference type="ARBA" id="ARBA00008520"/>
    </source>
</evidence>
<proteinExistence type="inferred from homology"/>
<dbReference type="NCBIfam" id="TIGR01254">
    <property type="entry name" value="sfuA"/>
    <property type="match status" value="1"/>
</dbReference>
<dbReference type="InterPro" id="IPR006059">
    <property type="entry name" value="SBP"/>
</dbReference>
<dbReference type="EMBL" id="JAAQPH010000001">
    <property type="protein sequence ID" value="NIA67158.1"/>
    <property type="molecule type" value="Genomic_DNA"/>
</dbReference>
<evidence type="ECO:0000256" key="7">
    <source>
        <dbReference type="SAM" id="SignalP"/>
    </source>
</evidence>
<accession>A0A967EWJ8</accession>
<dbReference type="GO" id="GO:0015888">
    <property type="term" value="P:thiamine transport"/>
    <property type="evidence" value="ECO:0007669"/>
    <property type="project" value="InterPro"/>
</dbReference>
<evidence type="ECO:0000313" key="9">
    <source>
        <dbReference type="Proteomes" id="UP000761264"/>
    </source>
</evidence>
<comment type="similarity">
    <text evidence="2">Belongs to the bacterial solute-binding protein 1 family.</text>
</comment>
<dbReference type="AlphaFoldDB" id="A0A967EWJ8"/>
<name>A0A967EWJ8_9PROT</name>
<dbReference type="GO" id="GO:0030976">
    <property type="term" value="F:thiamine pyrophosphate binding"/>
    <property type="evidence" value="ECO:0007669"/>
    <property type="project" value="TreeGrafter"/>
</dbReference>
<sequence>MRFLGFFTVLIVGLTAALTPAQAAEDKKRLTVYTYDSFTSDWGPGPQIKAAFEADCDCVLDYVAVDSSVGVLSRLRLEGPQAKADVILGLDLNLMAEAKETDLFAPHGVSAETLSLPIDWIDEIFLPFDYGYFSFVYDTEALKAPPASLKELVEAPDDLKIIVQDPRTSTPGLGLMLWVRAVYGDRAPEAWAKLARKTVTTTKGWSEAYGLFLEGEAPLVLSYTTSPAYHMIAEETARYQAAAFEEGHYMQVEVAAIPKAAREPELAREFLAFMIGPEFQAAIPTGQWMYPVIDLEGGLPPEYDKLVDPARPLLFRPEEVADNRKAWIEEWLQAVSQ</sequence>
<keyword evidence="4" id="KW-0813">Transport</keyword>
<dbReference type="SUPFAM" id="SSF53850">
    <property type="entry name" value="Periplasmic binding protein-like II"/>
    <property type="match status" value="1"/>
</dbReference>
<dbReference type="Proteomes" id="UP000761264">
    <property type="component" value="Unassembled WGS sequence"/>
</dbReference>
<feature type="chain" id="PRO_5037615921" description="Thiamine-binding periplasmic protein" evidence="7">
    <location>
        <begin position="24"/>
        <end position="337"/>
    </location>
</feature>
<dbReference type="GO" id="GO:0030288">
    <property type="term" value="C:outer membrane-bounded periplasmic space"/>
    <property type="evidence" value="ECO:0007669"/>
    <property type="project" value="InterPro"/>
</dbReference>
<keyword evidence="5 7" id="KW-0732">Signal</keyword>
<organism evidence="8 9">
    <name type="scientific">Pelagibius litoralis</name>
    <dbReference type="NCBI Taxonomy" id="374515"/>
    <lineage>
        <taxon>Bacteria</taxon>
        <taxon>Pseudomonadati</taxon>
        <taxon>Pseudomonadota</taxon>
        <taxon>Alphaproteobacteria</taxon>
        <taxon>Rhodospirillales</taxon>
        <taxon>Rhodovibrionaceae</taxon>
        <taxon>Pelagibius</taxon>
    </lineage>
</organism>
<evidence type="ECO:0000256" key="5">
    <source>
        <dbReference type="ARBA" id="ARBA00022729"/>
    </source>
</evidence>
<dbReference type="Pfam" id="PF01547">
    <property type="entry name" value="SBP_bac_1"/>
    <property type="match status" value="1"/>
</dbReference>
<dbReference type="PANTHER" id="PTHR30006">
    <property type="entry name" value="THIAMINE-BINDING PERIPLASMIC PROTEIN-RELATED"/>
    <property type="match status" value="1"/>
</dbReference>
<evidence type="ECO:0000256" key="1">
    <source>
        <dbReference type="ARBA" id="ARBA00004418"/>
    </source>
</evidence>
<keyword evidence="9" id="KW-1185">Reference proteome</keyword>
<comment type="subcellular location">
    <subcellularLocation>
        <location evidence="1">Periplasm</location>
    </subcellularLocation>
</comment>
<protein>
    <recommendedName>
        <fullName evidence="3">Thiamine-binding periplasmic protein</fullName>
    </recommendedName>
</protein>
<evidence type="ECO:0000256" key="6">
    <source>
        <dbReference type="ARBA" id="ARBA00022764"/>
    </source>
</evidence>
<evidence type="ECO:0000256" key="4">
    <source>
        <dbReference type="ARBA" id="ARBA00022448"/>
    </source>
</evidence>
<reference evidence="8" key="1">
    <citation type="submission" date="2020-03" db="EMBL/GenBank/DDBJ databases">
        <title>Genome of Pelagibius litoralis DSM 21314T.</title>
        <authorList>
            <person name="Wang G."/>
        </authorList>
    </citation>
    <scope>NUCLEOTIDE SEQUENCE</scope>
    <source>
        <strain evidence="8">DSM 21314</strain>
    </source>
</reference>
<dbReference type="GO" id="GO:0030975">
    <property type="term" value="F:thiamine binding"/>
    <property type="evidence" value="ECO:0007669"/>
    <property type="project" value="InterPro"/>
</dbReference>
<dbReference type="PANTHER" id="PTHR30006:SF3">
    <property type="entry name" value="THIAMINE-BINDING PERIPLASMIC PROTEIN"/>
    <property type="match status" value="1"/>
</dbReference>
<dbReference type="CDD" id="cd13545">
    <property type="entry name" value="PBP2_TbpA"/>
    <property type="match status" value="1"/>
</dbReference>
<evidence type="ECO:0000313" key="8">
    <source>
        <dbReference type="EMBL" id="NIA67158.1"/>
    </source>
</evidence>
<evidence type="ECO:0000256" key="3">
    <source>
        <dbReference type="ARBA" id="ARBA00019815"/>
    </source>
</evidence>